<reference evidence="6 7" key="1">
    <citation type="journal article" date="2015" name="BMC Genomics">
        <title>Gene expression during zombie ant biting behavior reflects the complexity underlying fungal parasitic behavioral manipulation.</title>
        <authorList>
            <person name="de Bekker C."/>
            <person name="Ohm R.A."/>
            <person name="Loreto R.G."/>
            <person name="Sebastian A."/>
            <person name="Albert I."/>
            <person name="Merrow M."/>
            <person name="Brachmann A."/>
            <person name="Hughes D.P."/>
        </authorList>
    </citation>
    <scope>NUCLEOTIDE SEQUENCE [LARGE SCALE GENOMIC DNA]</scope>
    <source>
        <strain evidence="6 7">SC16a</strain>
    </source>
</reference>
<dbReference type="Pfam" id="PF00891">
    <property type="entry name" value="Methyltransf_2"/>
    <property type="match status" value="1"/>
</dbReference>
<dbReference type="PROSITE" id="PS51683">
    <property type="entry name" value="SAM_OMT_II"/>
    <property type="match status" value="1"/>
</dbReference>
<dbReference type="GO" id="GO:0032259">
    <property type="term" value="P:methylation"/>
    <property type="evidence" value="ECO:0007669"/>
    <property type="project" value="UniProtKB-KW"/>
</dbReference>
<evidence type="ECO:0000259" key="4">
    <source>
        <dbReference type="Pfam" id="PF00891"/>
    </source>
</evidence>
<keyword evidence="1" id="KW-0489">Methyltransferase</keyword>
<dbReference type="AlphaFoldDB" id="A0A2A9PN87"/>
<dbReference type="Gene3D" id="1.10.10.10">
    <property type="entry name" value="Winged helix-like DNA-binding domain superfamily/Winged helix DNA-binding domain"/>
    <property type="match status" value="1"/>
</dbReference>
<keyword evidence="2" id="KW-0808">Transferase</keyword>
<evidence type="ECO:0000256" key="2">
    <source>
        <dbReference type="ARBA" id="ARBA00022679"/>
    </source>
</evidence>
<protein>
    <submittedName>
        <fullName evidence="6">Uncharacterized protein</fullName>
    </submittedName>
</protein>
<dbReference type="InterPro" id="IPR036390">
    <property type="entry name" value="WH_DNA-bd_sf"/>
</dbReference>
<organism evidence="6 7">
    <name type="scientific">Ophiocordyceps unilateralis</name>
    <name type="common">Zombie-ant fungus</name>
    <name type="synonym">Torrubia unilateralis</name>
    <dbReference type="NCBI Taxonomy" id="268505"/>
    <lineage>
        <taxon>Eukaryota</taxon>
        <taxon>Fungi</taxon>
        <taxon>Dikarya</taxon>
        <taxon>Ascomycota</taxon>
        <taxon>Pezizomycotina</taxon>
        <taxon>Sordariomycetes</taxon>
        <taxon>Hypocreomycetidae</taxon>
        <taxon>Hypocreales</taxon>
        <taxon>Ophiocordycipitaceae</taxon>
        <taxon>Ophiocordyceps</taxon>
    </lineage>
</organism>
<feature type="domain" description="O-methyltransferase C-terminal" evidence="4">
    <location>
        <begin position="246"/>
        <end position="394"/>
    </location>
</feature>
<gene>
    <name evidence="6" type="ORF">XA68_12372</name>
</gene>
<dbReference type="Gene3D" id="3.40.50.150">
    <property type="entry name" value="Vaccinia Virus protein VP39"/>
    <property type="match status" value="1"/>
</dbReference>
<dbReference type="Pfam" id="PF08100">
    <property type="entry name" value="Dimerisation"/>
    <property type="match status" value="1"/>
</dbReference>
<dbReference type="OrthoDB" id="1535081at2759"/>
<accession>A0A2A9PN87</accession>
<dbReference type="InterPro" id="IPR001077">
    <property type="entry name" value="COMT_C"/>
</dbReference>
<comment type="caution">
    <text evidence="6">The sequence shown here is derived from an EMBL/GenBank/DDBJ whole genome shotgun (WGS) entry which is preliminary data.</text>
</comment>
<dbReference type="EMBL" id="LAZP02000020">
    <property type="protein sequence ID" value="PFH62694.1"/>
    <property type="molecule type" value="Genomic_DNA"/>
</dbReference>
<dbReference type="PANTHER" id="PTHR43712:SF2">
    <property type="entry name" value="O-METHYLTRANSFERASE CICE"/>
    <property type="match status" value="1"/>
</dbReference>
<dbReference type="STRING" id="268505.A0A2A9PN87"/>
<keyword evidence="3" id="KW-0949">S-adenosyl-L-methionine</keyword>
<dbReference type="InterPro" id="IPR029063">
    <property type="entry name" value="SAM-dependent_MTases_sf"/>
</dbReference>
<feature type="domain" description="O-methyltransferase dimerisation" evidence="5">
    <location>
        <begin position="72"/>
        <end position="136"/>
    </location>
</feature>
<evidence type="ECO:0000259" key="5">
    <source>
        <dbReference type="Pfam" id="PF08100"/>
    </source>
</evidence>
<evidence type="ECO:0000256" key="3">
    <source>
        <dbReference type="ARBA" id="ARBA00022691"/>
    </source>
</evidence>
<reference evidence="6 7" key="2">
    <citation type="journal article" date="2017" name="Sci. Rep.">
        <title>Ant-infecting Ophiocordyceps genomes reveal a high diversity of potential behavioral manipulation genes and a possible major role for enterotoxins.</title>
        <authorList>
            <person name="de Bekker C."/>
            <person name="Ohm R.A."/>
            <person name="Evans H.C."/>
            <person name="Brachmann A."/>
            <person name="Hughes D.P."/>
        </authorList>
    </citation>
    <scope>NUCLEOTIDE SEQUENCE [LARGE SCALE GENOMIC DNA]</scope>
    <source>
        <strain evidence="6 7">SC16a</strain>
    </source>
</reference>
<name>A0A2A9PN87_OPHUN</name>
<dbReference type="InterPro" id="IPR016461">
    <property type="entry name" value="COMT-like"/>
</dbReference>
<dbReference type="GO" id="GO:0008171">
    <property type="term" value="F:O-methyltransferase activity"/>
    <property type="evidence" value="ECO:0007669"/>
    <property type="project" value="InterPro"/>
</dbReference>
<evidence type="ECO:0000256" key="1">
    <source>
        <dbReference type="ARBA" id="ARBA00022603"/>
    </source>
</evidence>
<evidence type="ECO:0000313" key="7">
    <source>
        <dbReference type="Proteomes" id="UP000037136"/>
    </source>
</evidence>
<dbReference type="Proteomes" id="UP000037136">
    <property type="component" value="Unassembled WGS sequence"/>
</dbReference>
<keyword evidence="7" id="KW-1185">Reference proteome</keyword>
<dbReference type="SUPFAM" id="SSF46785">
    <property type="entry name" value="Winged helix' DNA-binding domain"/>
    <property type="match status" value="1"/>
</dbReference>
<sequence>MATILSKAQVDEAIQRLLGAAKSYSDTPEPEGHAARVEMLAQVRSLNQSLLTPDMMPFYHGLNMAELVDVRTFMKLGVLEAIPQRGSISLRRLSHETGVQESLLERMARNLVMSGFLQQTRPDGGEYRHSKFSRAYRIDSSGTGPGHLFLVLFDYILKPFVDFDDYFAQRGQLQNAREPDDALYSPFSLSRNQGGTCPWTILSQDPEQLRMFQMGMRNLDLAVPAVGSFDFDCLRNTPEEEAAGRIQLVDVGGGHGVVLGDILDAHPDALRPETCVLQDRPDVIELSKINGALPAEVQRIHHDFMTEQPVKGAKAYFMRMIIHDWPDAVCVQILAHLAAAMALDSRVLIFDSVLPQRVDEANFFAAVVDHAVMAIAGKERTEEDFSALLNEAGLELVRVWQVPGNSGAGACIEGRLRRRSERL</sequence>
<proteinExistence type="predicted"/>
<dbReference type="SUPFAM" id="SSF53335">
    <property type="entry name" value="S-adenosyl-L-methionine-dependent methyltransferases"/>
    <property type="match status" value="1"/>
</dbReference>
<dbReference type="InterPro" id="IPR036388">
    <property type="entry name" value="WH-like_DNA-bd_sf"/>
</dbReference>
<dbReference type="PANTHER" id="PTHR43712">
    <property type="entry name" value="PUTATIVE (AFU_ORTHOLOGUE AFUA_4G14580)-RELATED"/>
    <property type="match status" value="1"/>
</dbReference>
<dbReference type="InterPro" id="IPR012967">
    <property type="entry name" value="COMT_dimerisation"/>
</dbReference>
<evidence type="ECO:0000313" key="6">
    <source>
        <dbReference type="EMBL" id="PFH62694.1"/>
    </source>
</evidence>